<organism evidence="3 4">
    <name type="scientific">Skermanella aerolata</name>
    <dbReference type="NCBI Taxonomy" id="393310"/>
    <lineage>
        <taxon>Bacteria</taxon>
        <taxon>Pseudomonadati</taxon>
        <taxon>Pseudomonadota</taxon>
        <taxon>Alphaproteobacteria</taxon>
        <taxon>Rhodospirillales</taxon>
        <taxon>Azospirillaceae</taxon>
        <taxon>Skermanella</taxon>
    </lineage>
</organism>
<dbReference type="GO" id="GO:0016616">
    <property type="term" value="F:oxidoreductase activity, acting on the CH-OH group of donors, NAD or NADP as acceptor"/>
    <property type="evidence" value="ECO:0007669"/>
    <property type="project" value="TreeGrafter"/>
</dbReference>
<comment type="caution">
    <text evidence="3">The sequence shown here is derived from an EMBL/GenBank/DDBJ whole genome shotgun (WGS) entry which is preliminary data.</text>
</comment>
<dbReference type="Proteomes" id="UP000321523">
    <property type="component" value="Unassembled WGS sequence"/>
</dbReference>
<dbReference type="PRINTS" id="PR00081">
    <property type="entry name" value="GDHRDH"/>
</dbReference>
<evidence type="ECO:0000256" key="1">
    <source>
        <dbReference type="ARBA" id="ARBA00006484"/>
    </source>
</evidence>
<dbReference type="InterPro" id="IPR002347">
    <property type="entry name" value="SDR_fam"/>
</dbReference>
<sequence length="240" mass="25135">MAAMTIRKTVLITGGGRGIGAATVRLFAARGWRVAFTWTTREPPAGGPASAYRCDIRSEADVISLFRQVVADFGRIDALVNNAGITGPRRRIEDVTADLLRDVTATNLIGPILCAREAIKHMAARGGGSIVNLSSTATKRGSPDQWVHYAATKGAIDVFTAGLAAEVASQGIRVNAVAPGLTLSDPADTDRITARLETMRGEIPMNRAGTADEVAEAVFWLCSDAASYVTGAVLPVAGGR</sequence>
<dbReference type="PANTHER" id="PTHR42760:SF40">
    <property type="entry name" value="3-OXOACYL-[ACYL-CARRIER-PROTEIN] REDUCTASE, CHLOROPLASTIC"/>
    <property type="match status" value="1"/>
</dbReference>
<evidence type="ECO:0000259" key="2">
    <source>
        <dbReference type="SMART" id="SM00822"/>
    </source>
</evidence>
<dbReference type="FunFam" id="3.40.50.720:FF:000084">
    <property type="entry name" value="Short-chain dehydrogenase reductase"/>
    <property type="match status" value="1"/>
</dbReference>
<keyword evidence="4" id="KW-1185">Reference proteome</keyword>
<dbReference type="Gene3D" id="3.40.50.720">
    <property type="entry name" value="NAD(P)-binding Rossmann-like Domain"/>
    <property type="match status" value="1"/>
</dbReference>
<protein>
    <submittedName>
        <fullName evidence="3">Glucose-1-dehydrogenase</fullName>
    </submittedName>
</protein>
<dbReference type="EMBL" id="BJYZ01000023">
    <property type="protein sequence ID" value="GEO40723.1"/>
    <property type="molecule type" value="Genomic_DNA"/>
</dbReference>
<gene>
    <name evidence="3" type="ORF">SAE02_48710</name>
</gene>
<dbReference type="CDD" id="cd05233">
    <property type="entry name" value="SDR_c"/>
    <property type="match status" value="1"/>
</dbReference>
<dbReference type="InterPro" id="IPR036291">
    <property type="entry name" value="NAD(P)-bd_dom_sf"/>
</dbReference>
<evidence type="ECO:0000313" key="4">
    <source>
        <dbReference type="Proteomes" id="UP000321523"/>
    </source>
</evidence>
<reference evidence="3 4" key="1">
    <citation type="submission" date="2019-07" db="EMBL/GenBank/DDBJ databases">
        <title>Whole genome shotgun sequence of Skermanella aerolata NBRC 106429.</title>
        <authorList>
            <person name="Hosoyama A."/>
            <person name="Uohara A."/>
            <person name="Ohji S."/>
            <person name="Ichikawa N."/>
        </authorList>
    </citation>
    <scope>NUCLEOTIDE SEQUENCE [LARGE SCALE GENOMIC DNA]</scope>
    <source>
        <strain evidence="3 4">NBRC 106429</strain>
    </source>
</reference>
<dbReference type="SMART" id="SM00822">
    <property type="entry name" value="PKS_KR"/>
    <property type="match status" value="1"/>
</dbReference>
<dbReference type="PANTHER" id="PTHR42760">
    <property type="entry name" value="SHORT-CHAIN DEHYDROGENASES/REDUCTASES FAMILY MEMBER"/>
    <property type="match status" value="1"/>
</dbReference>
<dbReference type="Pfam" id="PF13561">
    <property type="entry name" value="adh_short_C2"/>
    <property type="match status" value="1"/>
</dbReference>
<dbReference type="AlphaFoldDB" id="A0A512DW77"/>
<dbReference type="GO" id="GO:0030497">
    <property type="term" value="P:fatty acid elongation"/>
    <property type="evidence" value="ECO:0007669"/>
    <property type="project" value="TreeGrafter"/>
</dbReference>
<evidence type="ECO:0000313" key="3">
    <source>
        <dbReference type="EMBL" id="GEO40723.1"/>
    </source>
</evidence>
<dbReference type="InterPro" id="IPR057326">
    <property type="entry name" value="KR_dom"/>
</dbReference>
<name>A0A512DW77_9PROT</name>
<dbReference type="SUPFAM" id="SSF51735">
    <property type="entry name" value="NAD(P)-binding Rossmann-fold domains"/>
    <property type="match status" value="1"/>
</dbReference>
<accession>A0A512DW77</accession>
<feature type="domain" description="Ketoreductase" evidence="2">
    <location>
        <begin position="8"/>
        <end position="189"/>
    </location>
</feature>
<proteinExistence type="inferred from homology"/>
<dbReference type="PRINTS" id="PR00080">
    <property type="entry name" value="SDRFAMILY"/>
</dbReference>
<comment type="similarity">
    <text evidence="1">Belongs to the short-chain dehydrogenases/reductases (SDR) family.</text>
</comment>